<evidence type="ECO:0000256" key="2">
    <source>
        <dbReference type="ARBA" id="ARBA00003924"/>
    </source>
</evidence>
<evidence type="ECO:0000256" key="7">
    <source>
        <dbReference type="ARBA" id="ARBA00023141"/>
    </source>
</evidence>
<dbReference type="PIRSF" id="PIRSF001399">
    <property type="entry name" value="DHquinase_II"/>
    <property type="match status" value="1"/>
</dbReference>
<keyword evidence="7 9" id="KW-0057">Aromatic amino acid biosynthesis</keyword>
<dbReference type="PANTHER" id="PTHR21272">
    <property type="entry name" value="CATABOLIC 3-DEHYDROQUINASE"/>
    <property type="match status" value="1"/>
</dbReference>
<name>A0ABR7RBT6_9PROT</name>
<organism evidence="10 11">
    <name type="scientific">Pseudoroseomonas ludipueritiae</name>
    <dbReference type="NCBI Taxonomy" id="198093"/>
    <lineage>
        <taxon>Bacteria</taxon>
        <taxon>Pseudomonadati</taxon>
        <taxon>Pseudomonadota</taxon>
        <taxon>Alphaproteobacteria</taxon>
        <taxon>Acetobacterales</taxon>
        <taxon>Acetobacteraceae</taxon>
        <taxon>Pseudoroseomonas</taxon>
    </lineage>
</organism>
<comment type="catalytic activity">
    <reaction evidence="1 9">
        <text>3-dehydroquinate = 3-dehydroshikimate + H2O</text>
        <dbReference type="Rhea" id="RHEA:21096"/>
        <dbReference type="ChEBI" id="CHEBI:15377"/>
        <dbReference type="ChEBI" id="CHEBI:16630"/>
        <dbReference type="ChEBI" id="CHEBI:32364"/>
        <dbReference type="EC" id="4.2.1.10"/>
    </reaction>
</comment>
<dbReference type="SUPFAM" id="SSF52304">
    <property type="entry name" value="Type II 3-dehydroquinate dehydratase"/>
    <property type="match status" value="1"/>
</dbReference>
<feature type="binding site" evidence="9">
    <location>
        <position position="87"/>
    </location>
    <ligand>
        <name>substrate</name>
    </ligand>
</feature>
<dbReference type="InterPro" id="IPR036441">
    <property type="entry name" value="DHquinase_II_sf"/>
</dbReference>
<dbReference type="Proteomes" id="UP000603940">
    <property type="component" value="Unassembled WGS sequence"/>
</dbReference>
<dbReference type="PANTHER" id="PTHR21272:SF3">
    <property type="entry name" value="CATABOLIC 3-DEHYDROQUINASE"/>
    <property type="match status" value="1"/>
</dbReference>
<evidence type="ECO:0000256" key="4">
    <source>
        <dbReference type="ARBA" id="ARBA00011037"/>
    </source>
</evidence>
<dbReference type="RefSeq" id="WP_187780332.1">
    <property type="nucleotide sequence ID" value="NZ_JACTUZ010000133.1"/>
</dbReference>
<comment type="caution">
    <text evidence="9">Lacks conserved residue(s) required for the propagation of feature annotation.</text>
</comment>
<feature type="binding site" evidence="9">
    <location>
        <position position="74"/>
    </location>
    <ligand>
        <name>substrate</name>
    </ligand>
</feature>
<keyword evidence="11" id="KW-1185">Reference proteome</keyword>
<evidence type="ECO:0000313" key="10">
    <source>
        <dbReference type="EMBL" id="MBC9179289.1"/>
    </source>
</evidence>
<evidence type="ECO:0000256" key="5">
    <source>
        <dbReference type="ARBA" id="ARBA00011193"/>
    </source>
</evidence>
<comment type="similarity">
    <text evidence="4 9">Belongs to the type-II 3-dehydroquinase family.</text>
</comment>
<feature type="active site" description="Proton acceptor" evidence="9">
    <location>
        <position position="24"/>
    </location>
</feature>
<dbReference type="Gene3D" id="3.40.50.9100">
    <property type="entry name" value="Dehydroquinase, class II"/>
    <property type="match status" value="1"/>
</dbReference>
<protein>
    <recommendedName>
        <fullName evidence="6 9">3-dehydroquinate dehydratase</fullName>
        <shortName evidence="9">3-dehydroquinase</shortName>
        <ecNumber evidence="6 9">4.2.1.10</ecNumber>
    </recommendedName>
    <alternativeName>
        <fullName evidence="9">Type II DHQase</fullName>
    </alternativeName>
</protein>
<evidence type="ECO:0000256" key="6">
    <source>
        <dbReference type="ARBA" id="ARBA00012060"/>
    </source>
</evidence>
<evidence type="ECO:0000256" key="8">
    <source>
        <dbReference type="ARBA" id="ARBA00023239"/>
    </source>
</evidence>
<dbReference type="NCBIfam" id="NF003806">
    <property type="entry name" value="PRK05395.1-3"/>
    <property type="match status" value="1"/>
</dbReference>
<dbReference type="PROSITE" id="PS01029">
    <property type="entry name" value="DEHYDROQUINASE_II"/>
    <property type="match status" value="1"/>
</dbReference>
<keyword evidence="9" id="KW-0028">Amino-acid biosynthesis</keyword>
<gene>
    <name evidence="9" type="primary">aroQ</name>
    <name evidence="10" type="ORF">IBL25_20310</name>
</gene>
<reference evidence="10 11" key="1">
    <citation type="journal article" date="2009" name="Int. J. Syst. Evol. Microbiol.">
        <title>Transfer of Teichococcus ludipueritiae and Muricoccus roseus to the genus Roseomonas, as Roseomonas ludipueritiae comb. nov. and Roseomonas rosea comb. nov., respectively, and emended description of the genus Roseomonas.</title>
        <authorList>
            <person name="Sanchez-Porro C."/>
            <person name="Gallego V."/>
            <person name="Busse H.J."/>
            <person name="Kampfer P."/>
            <person name="Ventosa A."/>
        </authorList>
    </citation>
    <scope>NUCLEOTIDE SEQUENCE [LARGE SCALE GENOMIC DNA]</scope>
    <source>
        <strain evidence="10 11">DSM 14915</strain>
    </source>
</reference>
<proteinExistence type="inferred from homology"/>
<dbReference type="CDD" id="cd00466">
    <property type="entry name" value="DHQase_II"/>
    <property type="match status" value="1"/>
</dbReference>
<dbReference type="EC" id="4.2.1.10" evidence="6 9"/>
<dbReference type="InterPro" id="IPR018509">
    <property type="entry name" value="DHquinase_II_CS"/>
</dbReference>
<evidence type="ECO:0000256" key="1">
    <source>
        <dbReference type="ARBA" id="ARBA00001864"/>
    </source>
</evidence>
<comment type="subunit">
    <text evidence="5 9">Homododecamer.</text>
</comment>
<feature type="site" description="Transition state stabilizer" evidence="9">
    <location>
        <position position="19"/>
    </location>
</feature>
<dbReference type="NCBIfam" id="NF003807">
    <property type="entry name" value="PRK05395.1-4"/>
    <property type="match status" value="1"/>
</dbReference>
<keyword evidence="8 9" id="KW-0456">Lyase</keyword>
<feature type="binding site" evidence="9">
    <location>
        <begin position="101"/>
        <end position="102"/>
    </location>
    <ligand>
        <name>substrate</name>
    </ligand>
</feature>
<feature type="active site" description="Proton donor" evidence="9">
    <location>
        <position position="100"/>
    </location>
</feature>
<comment type="caution">
    <text evidence="10">The sequence shown here is derived from an EMBL/GenBank/DDBJ whole genome shotgun (WGS) entry which is preliminary data.</text>
</comment>
<evidence type="ECO:0000313" key="11">
    <source>
        <dbReference type="Proteomes" id="UP000603940"/>
    </source>
</evidence>
<accession>A0ABR7RBT6</accession>
<dbReference type="InterPro" id="IPR001874">
    <property type="entry name" value="DHquinase_II"/>
</dbReference>
<dbReference type="EMBL" id="JACTUZ010000133">
    <property type="protein sequence ID" value="MBC9179289.1"/>
    <property type="molecule type" value="Genomic_DNA"/>
</dbReference>
<comment type="function">
    <text evidence="2 9">Catalyzes a trans-dehydration via an enolate intermediate.</text>
</comment>
<comment type="pathway">
    <text evidence="3 9">Metabolic intermediate biosynthesis; chorismate biosynthesis; chorismate from D-erythrose 4-phosphate and phosphoenolpyruvate: step 3/7.</text>
</comment>
<sequence>MSRTIHVLNGPNLNRLGKREPEIYGHTTLAEVEAMCREAAGADAVVFRQTNWEGQLVEWIHEATDGDASGLIINPAGLTFTSIPVLDALKMFGRSIIELHISNIHRREAIYHRSLVSTAATAVIAGLGARGYATAIRAMQDLLD</sequence>
<evidence type="ECO:0000256" key="3">
    <source>
        <dbReference type="ARBA" id="ARBA00004902"/>
    </source>
</evidence>
<dbReference type="HAMAP" id="MF_00169">
    <property type="entry name" value="AroQ"/>
    <property type="match status" value="1"/>
</dbReference>
<evidence type="ECO:0000256" key="9">
    <source>
        <dbReference type="HAMAP-Rule" id="MF_00169"/>
    </source>
</evidence>
<dbReference type="Pfam" id="PF01220">
    <property type="entry name" value="DHquinase_II"/>
    <property type="match status" value="1"/>
</dbReference>